<evidence type="ECO:0000313" key="3">
    <source>
        <dbReference type="Proteomes" id="UP000887116"/>
    </source>
</evidence>
<protein>
    <submittedName>
        <fullName evidence="2">Uncharacterized protein</fullName>
    </submittedName>
</protein>
<keyword evidence="3" id="KW-1185">Reference proteome</keyword>
<sequence>MIRTCEKTLRALKQYVYQEKMARLKSSLTPVKKKKKHGGNERKNFVYDTGKTPIPEDNKSTEKKVLCLDYTWVEFFHMIVIKINYALHAGYRRK</sequence>
<feature type="region of interest" description="Disordered" evidence="1">
    <location>
        <begin position="28"/>
        <end position="53"/>
    </location>
</feature>
<dbReference type="EMBL" id="BMAO01022549">
    <property type="protein sequence ID" value="GFQ82631.1"/>
    <property type="molecule type" value="Genomic_DNA"/>
</dbReference>
<dbReference type="AlphaFoldDB" id="A0A8X6FKX6"/>
<gene>
    <name evidence="2" type="ORF">TNCT_236971</name>
</gene>
<evidence type="ECO:0000313" key="2">
    <source>
        <dbReference type="EMBL" id="GFQ82631.1"/>
    </source>
</evidence>
<comment type="caution">
    <text evidence="2">The sequence shown here is derived from an EMBL/GenBank/DDBJ whole genome shotgun (WGS) entry which is preliminary data.</text>
</comment>
<organism evidence="2 3">
    <name type="scientific">Trichonephila clavata</name>
    <name type="common">Joro spider</name>
    <name type="synonym">Nephila clavata</name>
    <dbReference type="NCBI Taxonomy" id="2740835"/>
    <lineage>
        <taxon>Eukaryota</taxon>
        <taxon>Metazoa</taxon>
        <taxon>Ecdysozoa</taxon>
        <taxon>Arthropoda</taxon>
        <taxon>Chelicerata</taxon>
        <taxon>Arachnida</taxon>
        <taxon>Araneae</taxon>
        <taxon>Araneomorphae</taxon>
        <taxon>Entelegynae</taxon>
        <taxon>Araneoidea</taxon>
        <taxon>Nephilidae</taxon>
        <taxon>Trichonephila</taxon>
    </lineage>
</organism>
<accession>A0A8X6FKX6</accession>
<proteinExistence type="predicted"/>
<evidence type="ECO:0000256" key="1">
    <source>
        <dbReference type="SAM" id="MobiDB-lite"/>
    </source>
</evidence>
<name>A0A8X6FKX6_TRICU</name>
<dbReference type="Proteomes" id="UP000887116">
    <property type="component" value="Unassembled WGS sequence"/>
</dbReference>
<reference evidence="2" key="1">
    <citation type="submission" date="2020-07" db="EMBL/GenBank/DDBJ databases">
        <title>Multicomponent nature underlies the extraordinary mechanical properties of spider dragline silk.</title>
        <authorList>
            <person name="Kono N."/>
            <person name="Nakamura H."/>
            <person name="Mori M."/>
            <person name="Yoshida Y."/>
            <person name="Ohtoshi R."/>
            <person name="Malay A.D."/>
            <person name="Moran D.A.P."/>
            <person name="Tomita M."/>
            <person name="Numata K."/>
            <person name="Arakawa K."/>
        </authorList>
    </citation>
    <scope>NUCLEOTIDE SEQUENCE</scope>
</reference>